<sequence length="432" mass="48866">MELIDYPNYGEKLYVQTLANGLTVYLQPKAGFNKTTAVLGVNYGSVDSAFMLNGEKVVQPAGIAHFLEHKMFDKKDYDVFELFNKTGARSNAFTSFTKTNYLFSTAESLKENLDILLNFVQIPYFTKEKVQREKGIIDQEINMYKNDPDNQGYFETIASLYPNSVLANDIAGDVASVDKISLDDVELAYRTFYRPENMSLFITGKLDPDETLGWIEANQAHKDAPVPVEVKRLMVLPQTSSETIKHVEMDVSRPKVALGLRGNDPVPVGREGLKYEIAISIMFDLFLSENAVEYDKLYHDEIIDDSFSWEFENERGFHFAVISCDTAKPSELIQRLKQIIAEIPNKINDLAAEFQLQKNELFGNYIEMMDSEEAISGQFDGFLGEPVTIYDEVEILKSMTLTDVATIADSFLAHATVQSVMIQNRQQFPIDS</sequence>
<keyword evidence="4" id="KW-0862">Zinc</keyword>
<dbReference type="GeneID" id="301048349"/>
<evidence type="ECO:0000259" key="7">
    <source>
        <dbReference type="Pfam" id="PF05193"/>
    </source>
</evidence>
<comment type="similarity">
    <text evidence="1">Belongs to the peptidase M16 family.</text>
</comment>
<dbReference type="eggNOG" id="COG0612">
    <property type="taxonomic scope" value="Bacteria"/>
</dbReference>
<keyword evidence="5" id="KW-0482">Metalloprotease</keyword>
<dbReference type="PATRIC" id="fig|1423780.4.peg.1124"/>
<dbReference type="Gene3D" id="3.30.830.10">
    <property type="entry name" value="Metalloenzyme, LuxS/M16 peptidase-like"/>
    <property type="match status" value="2"/>
</dbReference>
<dbReference type="OrthoDB" id="9811314at2"/>
<dbReference type="AlphaFoldDB" id="S4NJ42"/>
<evidence type="ECO:0000256" key="5">
    <source>
        <dbReference type="ARBA" id="ARBA00023049"/>
    </source>
</evidence>
<dbReference type="STRING" id="1423780.FD05_GL001116"/>
<dbReference type="EMBL" id="BASH01000001">
    <property type="protein sequence ID" value="GAD15981.1"/>
    <property type="molecule type" value="Genomic_DNA"/>
</dbReference>
<feature type="domain" description="Peptidase M16 N-terminal" evidence="6">
    <location>
        <begin position="61"/>
        <end position="150"/>
    </location>
</feature>
<dbReference type="SUPFAM" id="SSF63411">
    <property type="entry name" value="LuxS/MPP-like metallohydrolase"/>
    <property type="match status" value="2"/>
</dbReference>
<evidence type="ECO:0000256" key="2">
    <source>
        <dbReference type="ARBA" id="ARBA00022670"/>
    </source>
</evidence>
<protein>
    <submittedName>
        <fullName evidence="8">M16 family peptidase</fullName>
    </submittedName>
</protein>
<keyword evidence="9" id="KW-1185">Reference proteome</keyword>
<dbReference type="InterPro" id="IPR011765">
    <property type="entry name" value="Pept_M16_N"/>
</dbReference>
<dbReference type="Pfam" id="PF00675">
    <property type="entry name" value="Peptidase_M16"/>
    <property type="match status" value="1"/>
</dbReference>
<dbReference type="GO" id="GO:0006508">
    <property type="term" value="P:proteolysis"/>
    <property type="evidence" value="ECO:0007669"/>
    <property type="project" value="UniProtKB-KW"/>
</dbReference>
<dbReference type="InterPro" id="IPR011249">
    <property type="entry name" value="Metalloenz_LuxS/M16"/>
</dbReference>
<dbReference type="GO" id="GO:0008237">
    <property type="term" value="F:metallopeptidase activity"/>
    <property type="evidence" value="ECO:0007669"/>
    <property type="project" value="UniProtKB-KW"/>
</dbReference>
<evidence type="ECO:0000313" key="9">
    <source>
        <dbReference type="Proteomes" id="UP000016361"/>
    </source>
</evidence>
<dbReference type="Pfam" id="PF05193">
    <property type="entry name" value="Peptidase_M16_C"/>
    <property type="match status" value="1"/>
</dbReference>
<evidence type="ECO:0000313" key="8">
    <source>
        <dbReference type="EMBL" id="GAD15981.1"/>
    </source>
</evidence>
<feature type="domain" description="Peptidase M16 C-terminal" evidence="7">
    <location>
        <begin position="179"/>
        <end position="348"/>
    </location>
</feature>
<evidence type="ECO:0000256" key="1">
    <source>
        <dbReference type="ARBA" id="ARBA00007261"/>
    </source>
</evidence>
<name>S4NJ42_9LACO</name>
<comment type="caution">
    <text evidence="8">The sequence shown here is derived from an EMBL/GenBank/DDBJ whole genome shotgun (WGS) entry which is preliminary data.</text>
</comment>
<reference evidence="9" key="1">
    <citation type="journal article" date="2013" name="Genome Announc.">
        <title>Draft Genome Sequence of D-Branched-Chain Amino Acid Producer Lactobacillus otakiensis JCM 15040T, Isolated from a Traditional Japanese Pickle.</title>
        <authorList>
            <person name="Doi K."/>
            <person name="Mori K."/>
            <person name="Mutaguchi Y."/>
            <person name="Tashiro K."/>
            <person name="Fujino Y."/>
            <person name="Ohmori T."/>
            <person name="Kuhara S."/>
            <person name="Ohshima T."/>
        </authorList>
    </citation>
    <scope>NUCLEOTIDE SEQUENCE [LARGE SCALE GENOMIC DNA]</scope>
    <source>
        <strain evidence="9">JCM 15040</strain>
    </source>
</reference>
<accession>S4NJ42</accession>
<proteinExistence type="inferred from homology"/>
<dbReference type="InterPro" id="IPR007863">
    <property type="entry name" value="Peptidase_M16_C"/>
</dbReference>
<dbReference type="RefSeq" id="WP_020280437.1">
    <property type="nucleotide sequence ID" value="NZ_AZED01000014.1"/>
</dbReference>
<evidence type="ECO:0000256" key="4">
    <source>
        <dbReference type="ARBA" id="ARBA00022833"/>
    </source>
</evidence>
<gene>
    <name evidence="8" type="ORF">LOT_0519</name>
</gene>
<dbReference type="Proteomes" id="UP000016361">
    <property type="component" value="Unassembled WGS sequence"/>
</dbReference>
<dbReference type="InterPro" id="IPR050626">
    <property type="entry name" value="Peptidase_M16"/>
</dbReference>
<keyword evidence="3" id="KW-0378">Hydrolase</keyword>
<dbReference type="PANTHER" id="PTHR43690">
    <property type="entry name" value="NARDILYSIN"/>
    <property type="match status" value="1"/>
</dbReference>
<dbReference type="NCBIfam" id="NF047421">
    <property type="entry name" value="YfmH_fam"/>
    <property type="match status" value="1"/>
</dbReference>
<organism evidence="8 9">
    <name type="scientific">Lentilactobacillus otakiensis DSM 19908 = JCM 15040</name>
    <dbReference type="NCBI Taxonomy" id="1423780"/>
    <lineage>
        <taxon>Bacteria</taxon>
        <taxon>Bacillati</taxon>
        <taxon>Bacillota</taxon>
        <taxon>Bacilli</taxon>
        <taxon>Lactobacillales</taxon>
        <taxon>Lactobacillaceae</taxon>
        <taxon>Lentilactobacillus</taxon>
    </lineage>
</organism>
<keyword evidence="2" id="KW-0645">Protease</keyword>
<evidence type="ECO:0000259" key="6">
    <source>
        <dbReference type="Pfam" id="PF00675"/>
    </source>
</evidence>
<dbReference type="PANTHER" id="PTHR43690:SF17">
    <property type="entry name" value="PROTEIN YHJJ"/>
    <property type="match status" value="1"/>
</dbReference>
<dbReference type="GO" id="GO:0046872">
    <property type="term" value="F:metal ion binding"/>
    <property type="evidence" value="ECO:0007669"/>
    <property type="project" value="InterPro"/>
</dbReference>
<evidence type="ECO:0000256" key="3">
    <source>
        <dbReference type="ARBA" id="ARBA00022801"/>
    </source>
</evidence>